<evidence type="ECO:0000313" key="2">
    <source>
        <dbReference type="EMBL" id="CAB1438815.1"/>
    </source>
</evidence>
<feature type="compositionally biased region" description="Low complexity" evidence="1">
    <location>
        <begin position="53"/>
        <end position="64"/>
    </location>
</feature>
<evidence type="ECO:0000256" key="1">
    <source>
        <dbReference type="SAM" id="MobiDB-lite"/>
    </source>
</evidence>
<feature type="region of interest" description="Disordered" evidence="1">
    <location>
        <begin position="108"/>
        <end position="133"/>
    </location>
</feature>
<accession>A0A9N7UY14</accession>
<protein>
    <submittedName>
        <fullName evidence="2">Uncharacterized protein</fullName>
    </submittedName>
</protein>
<dbReference type="AlphaFoldDB" id="A0A9N7UY14"/>
<organism evidence="2 3">
    <name type="scientific">Pleuronectes platessa</name>
    <name type="common">European plaice</name>
    <dbReference type="NCBI Taxonomy" id="8262"/>
    <lineage>
        <taxon>Eukaryota</taxon>
        <taxon>Metazoa</taxon>
        <taxon>Chordata</taxon>
        <taxon>Craniata</taxon>
        <taxon>Vertebrata</taxon>
        <taxon>Euteleostomi</taxon>
        <taxon>Actinopterygii</taxon>
        <taxon>Neopterygii</taxon>
        <taxon>Teleostei</taxon>
        <taxon>Neoteleostei</taxon>
        <taxon>Acanthomorphata</taxon>
        <taxon>Carangaria</taxon>
        <taxon>Pleuronectiformes</taxon>
        <taxon>Pleuronectoidei</taxon>
        <taxon>Pleuronectidae</taxon>
        <taxon>Pleuronectes</taxon>
    </lineage>
</organism>
<reference evidence="2" key="1">
    <citation type="submission" date="2020-03" db="EMBL/GenBank/DDBJ databases">
        <authorList>
            <person name="Weist P."/>
        </authorList>
    </citation>
    <scope>NUCLEOTIDE SEQUENCE</scope>
</reference>
<feature type="region of interest" description="Disordered" evidence="1">
    <location>
        <begin position="53"/>
        <end position="78"/>
    </location>
</feature>
<sequence length="133" mass="13932">MAHCIAAVPQNAAMPPPTVNSPLQGRGAWRRLQEGIVLSGSLCAVSEKKEIGSSAAKTAPSTASVEGACCADSDHDRPRHSRLSITAAKSHLSYGTLTFSTLDVLAAMQGQEDPASPALSHSPGHRSHREHDK</sequence>
<dbReference type="Proteomes" id="UP001153269">
    <property type="component" value="Unassembled WGS sequence"/>
</dbReference>
<gene>
    <name evidence="2" type="ORF">PLEPLA_LOCUS26684</name>
</gene>
<keyword evidence="3" id="KW-1185">Reference proteome</keyword>
<proteinExistence type="predicted"/>
<name>A0A9N7UY14_PLEPL</name>
<dbReference type="EMBL" id="CADEAL010002212">
    <property type="protein sequence ID" value="CAB1438815.1"/>
    <property type="molecule type" value="Genomic_DNA"/>
</dbReference>
<feature type="compositionally biased region" description="Basic residues" evidence="1">
    <location>
        <begin position="123"/>
        <end position="133"/>
    </location>
</feature>
<evidence type="ECO:0000313" key="3">
    <source>
        <dbReference type="Proteomes" id="UP001153269"/>
    </source>
</evidence>
<comment type="caution">
    <text evidence="2">The sequence shown here is derived from an EMBL/GenBank/DDBJ whole genome shotgun (WGS) entry which is preliminary data.</text>
</comment>